<organism evidence="13 14">
    <name type="scientific">Ktedonobacter robiniae</name>
    <dbReference type="NCBI Taxonomy" id="2778365"/>
    <lineage>
        <taxon>Bacteria</taxon>
        <taxon>Bacillati</taxon>
        <taxon>Chloroflexota</taxon>
        <taxon>Ktedonobacteria</taxon>
        <taxon>Ktedonobacterales</taxon>
        <taxon>Ktedonobacteraceae</taxon>
        <taxon>Ktedonobacter</taxon>
    </lineage>
</organism>
<comment type="catalytic activity">
    <reaction evidence="8">
        <text>L-seryl-[protein] + ATP = O-phospho-L-seryl-[protein] + ADP + H(+)</text>
        <dbReference type="Rhea" id="RHEA:17989"/>
        <dbReference type="Rhea" id="RHEA-COMP:9863"/>
        <dbReference type="Rhea" id="RHEA-COMP:11604"/>
        <dbReference type="ChEBI" id="CHEBI:15378"/>
        <dbReference type="ChEBI" id="CHEBI:29999"/>
        <dbReference type="ChEBI" id="CHEBI:30616"/>
        <dbReference type="ChEBI" id="CHEBI:83421"/>
        <dbReference type="ChEBI" id="CHEBI:456216"/>
        <dbReference type="EC" id="2.7.11.1"/>
    </reaction>
</comment>
<dbReference type="InterPro" id="IPR008271">
    <property type="entry name" value="Ser/Thr_kinase_AS"/>
</dbReference>
<keyword evidence="2" id="KW-0723">Serine/threonine-protein kinase</keyword>
<dbReference type="Gene3D" id="3.30.200.20">
    <property type="entry name" value="Phosphorylase Kinase, domain 1"/>
    <property type="match status" value="1"/>
</dbReference>
<dbReference type="PROSITE" id="PS00108">
    <property type="entry name" value="PROTEIN_KINASE_ST"/>
    <property type="match status" value="1"/>
</dbReference>
<keyword evidence="5" id="KW-0418">Kinase</keyword>
<dbReference type="InterPro" id="IPR000719">
    <property type="entry name" value="Prot_kinase_dom"/>
</dbReference>
<evidence type="ECO:0000256" key="11">
    <source>
        <dbReference type="SAM" id="Phobius"/>
    </source>
</evidence>
<accession>A0ABQ3UMX0</accession>
<feature type="binding site" evidence="9">
    <location>
        <position position="91"/>
    </location>
    <ligand>
        <name>ATP</name>
        <dbReference type="ChEBI" id="CHEBI:30616"/>
    </ligand>
</feature>
<keyword evidence="11" id="KW-0812">Transmembrane</keyword>
<proteinExistence type="predicted"/>
<evidence type="ECO:0000256" key="4">
    <source>
        <dbReference type="ARBA" id="ARBA00022741"/>
    </source>
</evidence>
<feature type="region of interest" description="Disordered" evidence="10">
    <location>
        <begin position="346"/>
        <end position="371"/>
    </location>
</feature>
<dbReference type="InterPro" id="IPR011009">
    <property type="entry name" value="Kinase-like_dom_sf"/>
</dbReference>
<dbReference type="PANTHER" id="PTHR24363:SF0">
    <property type="entry name" value="SERINE_THREONINE KINASE LIKE DOMAIN CONTAINING 1"/>
    <property type="match status" value="1"/>
</dbReference>
<dbReference type="CDD" id="cd14014">
    <property type="entry name" value="STKc_PknB_like"/>
    <property type="match status" value="1"/>
</dbReference>
<dbReference type="InterPro" id="IPR059113">
    <property type="entry name" value="Znf_ribbon"/>
</dbReference>
<keyword evidence="6 9" id="KW-0067">ATP-binding</keyword>
<dbReference type="Pfam" id="PF00069">
    <property type="entry name" value="Pkinase"/>
    <property type="match status" value="1"/>
</dbReference>
<keyword evidence="11" id="KW-0472">Membrane</keyword>
<feature type="region of interest" description="Disordered" evidence="10">
    <location>
        <begin position="554"/>
        <end position="577"/>
    </location>
</feature>
<dbReference type="InterPro" id="IPR017441">
    <property type="entry name" value="Protein_kinase_ATP_BS"/>
</dbReference>
<dbReference type="SUPFAM" id="SSF56112">
    <property type="entry name" value="Protein kinase-like (PK-like)"/>
    <property type="match status" value="1"/>
</dbReference>
<dbReference type="Gene3D" id="1.10.510.10">
    <property type="entry name" value="Transferase(Phosphotransferase) domain 1"/>
    <property type="match status" value="1"/>
</dbReference>
<evidence type="ECO:0000259" key="12">
    <source>
        <dbReference type="PROSITE" id="PS50011"/>
    </source>
</evidence>
<evidence type="ECO:0000256" key="10">
    <source>
        <dbReference type="SAM" id="MobiDB-lite"/>
    </source>
</evidence>
<protein>
    <recommendedName>
        <fullName evidence="1">non-specific serine/threonine protein kinase</fullName>
        <ecNumber evidence="1">2.7.11.1</ecNumber>
    </recommendedName>
</protein>
<name>A0ABQ3UMX0_9CHLR</name>
<keyword evidence="3" id="KW-0808">Transferase</keyword>
<evidence type="ECO:0000256" key="5">
    <source>
        <dbReference type="ARBA" id="ARBA00022777"/>
    </source>
</evidence>
<dbReference type="Proteomes" id="UP000654345">
    <property type="component" value="Unassembled WGS sequence"/>
</dbReference>
<dbReference type="PROSITE" id="PS50011">
    <property type="entry name" value="PROTEIN_KINASE_DOM"/>
    <property type="match status" value="1"/>
</dbReference>
<dbReference type="PROSITE" id="PS00107">
    <property type="entry name" value="PROTEIN_KINASE_ATP"/>
    <property type="match status" value="1"/>
</dbReference>
<feature type="domain" description="Protein kinase" evidence="12">
    <location>
        <begin position="61"/>
        <end position="316"/>
    </location>
</feature>
<dbReference type="Pfam" id="PF13248">
    <property type="entry name" value="Zn_ribbon_3"/>
    <property type="match status" value="1"/>
</dbReference>
<comment type="caution">
    <text evidence="13">The sequence shown here is derived from an EMBL/GenBank/DDBJ whole genome shotgun (WGS) entry which is preliminary data.</text>
</comment>
<keyword evidence="11" id="KW-1133">Transmembrane helix</keyword>
<dbReference type="PANTHER" id="PTHR24363">
    <property type="entry name" value="SERINE/THREONINE PROTEIN KINASE"/>
    <property type="match status" value="1"/>
</dbReference>
<comment type="catalytic activity">
    <reaction evidence="7">
        <text>L-threonyl-[protein] + ATP = O-phospho-L-threonyl-[protein] + ADP + H(+)</text>
        <dbReference type="Rhea" id="RHEA:46608"/>
        <dbReference type="Rhea" id="RHEA-COMP:11060"/>
        <dbReference type="Rhea" id="RHEA-COMP:11605"/>
        <dbReference type="ChEBI" id="CHEBI:15378"/>
        <dbReference type="ChEBI" id="CHEBI:30013"/>
        <dbReference type="ChEBI" id="CHEBI:30616"/>
        <dbReference type="ChEBI" id="CHEBI:61977"/>
        <dbReference type="ChEBI" id="CHEBI:456216"/>
        <dbReference type="EC" id="2.7.11.1"/>
    </reaction>
</comment>
<sequence>MTECPNCKAPVREGIRFCSACGQRLQTQSSTSDAPTVPASGGFSTVAHTLLSGMRLQGGRYLVKKVLGEGGMGAAVQATDNRLDDKPVVIKELISDSTDDARFQDDVRNFKREVAMLAHIDHPLIPNVTDHFQEGSRYFMVQEYVEGETLEERITRLNQPLKERDVLIYALEVLDVLDYLSQQTPPIVHRDIKPANIIIGSKDKKAHLVDFGIARAEVMRNAQRKQTTALGTPGYAPPEQYQGNADPRSDLYALGATLHHLLTNRDPRHYAPFSYPPVRTLNPQLSPDIERVLARALLNDMTQRYQSATALRQDFVSILQQRFGVSDSLGHYGVTSSSSLPAYSAPTTVGTPPVSQSGGLAPVGPSASGATPPTVRMAPQGGTSVTPPVLPPVPPVYGPSPYTPQPLAAPGWTGPQLQPRRRQPWWLFLLLLLLVCLLIGGGVFFYQGLLQGKHTTKEPNKAGLGVTQIGNELIGVSDGSYSFDTGRANGSLMTQAAERYHQGDIGGATSLWSQASAQVTSDAEPLIYLENQHVATVPHITLVVATMLSGDGSSVGAGRDNLQGPTWRKRSLTMAPS</sequence>
<feature type="compositionally biased region" description="Polar residues" evidence="10">
    <location>
        <begin position="346"/>
        <end position="358"/>
    </location>
</feature>
<dbReference type="RefSeq" id="WP_201370795.1">
    <property type="nucleotide sequence ID" value="NZ_BNJG01000001.1"/>
</dbReference>
<evidence type="ECO:0000256" key="9">
    <source>
        <dbReference type="PROSITE-ProRule" id="PRU10141"/>
    </source>
</evidence>
<evidence type="ECO:0000256" key="8">
    <source>
        <dbReference type="ARBA" id="ARBA00048679"/>
    </source>
</evidence>
<dbReference type="SMART" id="SM00220">
    <property type="entry name" value="S_TKc"/>
    <property type="match status" value="1"/>
</dbReference>
<reference evidence="13 14" key="1">
    <citation type="journal article" date="2021" name="Int. J. Syst. Evol. Microbiol.">
        <title>Reticulibacter mediterranei gen. nov., sp. nov., within the new family Reticulibacteraceae fam. nov., and Ktedonospora formicarum gen. nov., sp. nov., Ktedonobacter robiniae sp. nov., Dictyobacter formicarum sp. nov. and Dictyobacter arantiisoli sp. nov., belonging to the class Ktedonobacteria.</title>
        <authorList>
            <person name="Yabe S."/>
            <person name="Zheng Y."/>
            <person name="Wang C.M."/>
            <person name="Sakai Y."/>
            <person name="Abe K."/>
            <person name="Yokota A."/>
            <person name="Donadio S."/>
            <person name="Cavaletti L."/>
            <person name="Monciardini P."/>
        </authorList>
    </citation>
    <scope>NUCLEOTIDE SEQUENCE [LARGE SCALE GENOMIC DNA]</scope>
    <source>
        <strain evidence="13 14">SOSP1-30</strain>
    </source>
</reference>
<dbReference type="EC" id="2.7.11.1" evidence="1"/>
<feature type="transmembrane region" description="Helical" evidence="11">
    <location>
        <begin position="425"/>
        <end position="446"/>
    </location>
</feature>
<evidence type="ECO:0000256" key="3">
    <source>
        <dbReference type="ARBA" id="ARBA00022679"/>
    </source>
</evidence>
<gene>
    <name evidence="13" type="ORF">KSB_25130</name>
</gene>
<evidence type="ECO:0000256" key="7">
    <source>
        <dbReference type="ARBA" id="ARBA00047899"/>
    </source>
</evidence>
<evidence type="ECO:0000313" key="13">
    <source>
        <dbReference type="EMBL" id="GHO54038.1"/>
    </source>
</evidence>
<dbReference type="EMBL" id="BNJG01000001">
    <property type="protein sequence ID" value="GHO54038.1"/>
    <property type="molecule type" value="Genomic_DNA"/>
</dbReference>
<evidence type="ECO:0000256" key="1">
    <source>
        <dbReference type="ARBA" id="ARBA00012513"/>
    </source>
</evidence>
<evidence type="ECO:0000256" key="6">
    <source>
        <dbReference type="ARBA" id="ARBA00022840"/>
    </source>
</evidence>
<evidence type="ECO:0000256" key="2">
    <source>
        <dbReference type="ARBA" id="ARBA00022527"/>
    </source>
</evidence>
<evidence type="ECO:0000313" key="14">
    <source>
        <dbReference type="Proteomes" id="UP000654345"/>
    </source>
</evidence>
<keyword evidence="4 9" id="KW-0547">Nucleotide-binding</keyword>
<keyword evidence="14" id="KW-1185">Reference proteome</keyword>